<gene>
    <name evidence="1" type="ORF">NLG97_g11220</name>
</gene>
<evidence type="ECO:0000313" key="2">
    <source>
        <dbReference type="Proteomes" id="UP001148737"/>
    </source>
</evidence>
<protein>
    <submittedName>
        <fullName evidence="1">Uncharacterized protein</fullName>
    </submittedName>
</protein>
<dbReference type="Proteomes" id="UP001148737">
    <property type="component" value="Unassembled WGS sequence"/>
</dbReference>
<name>A0ACC1QDE1_9HYPO</name>
<keyword evidence="2" id="KW-1185">Reference proteome</keyword>
<comment type="caution">
    <text evidence="1">The sequence shown here is derived from an EMBL/GenBank/DDBJ whole genome shotgun (WGS) entry which is preliminary data.</text>
</comment>
<accession>A0ACC1QDE1</accession>
<proteinExistence type="predicted"/>
<organism evidence="1 2">
    <name type="scientific">Lecanicillium saksenae</name>
    <dbReference type="NCBI Taxonomy" id="468837"/>
    <lineage>
        <taxon>Eukaryota</taxon>
        <taxon>Fungi</taxon>
        <taxon>Dikarya</taxon>
        <taxon>Ascomycota</taxon>
        <taxon>Pezizomycotina</taxon>
        <taxon>Sordariomycetes</taxon>
        <taxon>Hypocreomycetidae</taxon>
        <taxon>Hypocreales</taxon>
        <taxon>Cordycipitaceae</taxon>
        <taxon>Lecanicillium</taxon>
    </lineage>
</organism>
<evidence type="ECO:0000313" key="1">
    <source>
        <dbReference type="EMBL" id="KAJ3472175.1"/>
    </source>
</evidence>
<sequence>MQAVTGYEATSGISSTANAQQQQQQQQQAESSPSRPLSSGIPRSSTLKFLPEAWVYYVVTSVEGVYVPLAAMHRLGRSTDFLRDAVSVCSILTDGKNREMLELEKDLAEDYYKHMKTAIRRSAWIT</sequence>
<dbReference type="EMBL" id="JANAKD010003394">
    <property type="protein sequence ID" value="KAJ3472175.1"/>
    <property type="molecule type" value="Genomic_DNA"/>
</dbReference>
<reference evidence="1" key="1">
    <citation type="submission" date="2022-07" db="EMBL/GenBank/DDBJ databases">
        <title>Genome Sequence of Lecanicillium saksenae.</title>
        <authorList>
            <person name="Buettner E."/>
        </authorList>
    </citation>
    <scope>NUCLEOTIDE SEQUENCE</scope>
    <source>
        <strain evidence="1">VT-O1</strain>
    </source>
</reference>